<feature type="transmembrane region" description="Helical" evidence="6">
    <location>
        <begin position="102"/>
        <end position="120"/>
    </location>
</feature>
<keyword evidence="7" id="KW-0614">Plasmid</keyword>
<keyword evidence="3 6" id="KW-0812">Transmembrane</keyword>
<evidence type="ECO:0000256" key="3">
    <source>
        <dbReference type="ARBA" id="ARBA00022692"/>
    </source>
</evidence>
<sequence length="230" mass="23775">MTAAHGAPSWRDAAFAAVPKQRETLMSFEHWIAFVLTSVVILAIPGPTILLVIGDALAHRGKSAFATVAGVAAGDLTAFTLSMAGLGAVLATSATLFTALKWAGAAYLIYLGVQALRSAARSGASQVPVSEGRPLQRFGKAWLVTALNPKSIVFFVAFAPQFIDASRSFLPQAGILIPTFVIMAAANAAIYALLARSLATRLTSARAQANVQRVGGLTLIGAGTLVAARA</sequence>
<keyword evidence="4 6" id="KW-1133">Transmembrane helix</keyword>
<evidence type="ECO:0000256" key="5">
    <source>
        <dbReference type="ARBA" id="ARBA00023136"/>
    </source>
</evidence>
<dbReference type="InterPro" id="IPR001123">
    <property type="entry name" value="LeuE-type"/>
</dbReference>
<comment type="subcellular location">
    <subcellularLocation>
        <location evidence="1">Cell membrane</location>
        <topology evidence="1">Multi-pass membrane protein</topology>
    </subcellularLocation>
</comment>
<dbReference type="Pfam" id="PF01810">
    <property type="entry name" value="LysE"/>
    <property type="match status" value="1"/>
</dbReference>
<reference evidence="7" key="1">
    <citation type="journal article" date="2013" name="Mol. Biol. Evol.">
        <title>Inferring the Evolutionary History of IncP-1 Plasmids Despite Incongruence among Backbone Gene Trees.</title>
        <authorList>
            <person name="Sen D."/>
            <person name="Brown C.J."/>
            <person name="Top E.M."/>
            <person name="Sullivan J."/>
        </authorList>
    </citation>
    <scope>NUCLEOTIDE SEQUENCE</scope>
    <source>
        <plasmid evidence="7">pYS1</plasmid>
    </source>
</reference>
<proteinExistence type="predicted"/>
<name>J9RYY1_BURCE</name>
<feature type="transmembrane region" description="Helical" evidence="6">
    <location>
        <begin position="31"/>
        <end position="53"/>
    </location>
</feature>
<feature type="transmembrane region" description="Helical" evidence="6">
    <location>
        <begin position="175"/>
        <end position="194"/>
    </location>
</feature>
<keyword evidence="5 6" id="KW-0472">Membrane</keyword>
<protein>
    <submittedName>
        <fullName evidence="7">Lysine exporter protein</fullName>
    </submittedName>
</protein>
<evidence type="ECO:0000313" key="7">
    <source>
        <dbReference type="EMBL" id="AFR44252.1"/>
    </source>
</evidence>
<geneLocation type="plasmid" evidence="7">
    <name>pYS1</name>
</geneLocation>
<dbReference type="PIRSF" id="PIRSF006324">
    <property type="entry name" value="LeuE"/>
    <property type="match status" value="1"/>
</dbReference>
<evidence type="ECO:0000256" key="4">
    <source>
        <dbReference type="ARBA" id="ARBA00022989"/>
    </source>
</evidence>
<gene>
    <name evidence="7" type="ORF">pYS10060</name>
</gene>
<dbReference type="GO" id="GO:0005886">
    <property type="term" value="C:plasma membrane"/>
    <property type="evidence" value="ECO:0007669"/>
    <property type="project" value="UniProtKB-SubCell"/>
</dbReference>
<dbReference type="GO" id="GO:0015171">
    <property type="term" value="F:amino acid transmembrane transporter activity"/>
    <property type="evidence" value="ECO:0007669"/>
    <property type="project" value="TreeGrafter"/>
</dbReference>
<dbReference type="AlphaFoldDB" id="J9RYY1"/>
<feature type="transmembrane region" description="Helical" evidence="6">
    <location>
        <begin position="141"/>
        <end position="163"/>
    </location>
</feature>
<evidence type="ECO:0000256" key="1">
    <source>
        <dbReference type="ARBA" id="ARBA00004651"/>
    </source>
</evidence>
<organism evidence="7">
    <name type="scientific">Burkholderia cepacia</name>
    <name type="common">Pseudomonas cepacia</name>
    <dbReference type="NCBI Taxonomy" id="292"/>
    <lineage>
        <taxon>Bacteria</taxon>
        <taxon>Pseudomonadati</taxon>
        <taxon>Pseudomonadota</taxon>
        <taxon>Betaproteobacteria</taxon>
        <taxon>Burkholderiales</taxon>
        <taxon>Burkholderiaceae</taxon>
        <taxon>Burkholderia</taxon>
        <taxon>Burkholderia cepacia complex</taxon>
    </lineage>
</organism>
<dbReference type="EMBL" id="JX469832">
    <property type="protein sequence ID" value="AFR44252.1"/>
    <property type="molecule type" value="Genomic_DNA"/>
</dbReference>
<evidence type="ECO:0000256" key="2">
    <source>
        <dbReference type="ARBA" id="ARBA00022475"/>
    </source>
</evidence>
<accession>J9RYY1</accession>
<evidence type="ECO:0000256" key="6">
    <source>
        <dbReference type="SAM" id="Phobius"/>
    </source>
</evidence>
<feature type="transmembrane region" description="Helical" evidence="6">
    <location>
        <begin position="65"/>
        <end position="90"/>
    </location>
</feature>
<keyword evidence="2" id="KW-1003">Cell membrane</keyword>
<dbReference type="PANTHER" id="PTHR30086">
    <property type="entry name" value="ARGININE EXPORTER PROTEIN ARGO"/>
    <property type="match status" value="1"/>
</dbReference>
<dbReference type="PANTHER" id="PTHR30086:SF20">
    <property type="entry name" value="ARGININE EXPORTER PROTEIN ARGO-RELATED"/>
    <property type="match status" value="1"/>
</dbReference>